<dbReference type="AlphaFoldDB" id="A0A0Q9X3D4"/>
<accession>A0A0Q9X3D4</accession>
<protein>
    <submittedName>
        <fullName evidence="1">Uncharacterized protein</fullName>
    </submittedName>
</protein>
<evidence type="ECO:0000313" key="1">
    <source>
        <dbReference type="EMBL" id="KRF98764.1"/>
    </source>
</evidence>
<dbReference type="InterPro" id="IPR036872">
    <property type="entry name" value="CH_dom_sf"/>
</dbReference>
<dbReference type="Gene3D" id="1.10.418.10">
    <property type="entry name" value="Calponin-like domain"/>
    <property type="match status" value="1"/>
</dbReference>
<keyword evidence="2" id="KW-1185">Reference proteome</keyword>
<name>A0A0Q9X3D4_DROWI</name>
<dbReference type="InParanoid" id="A0A0Q9X3D4"/>
<organism evidence="1 2">
    <name type="scientific">Drosophila willistoni</name>
    <name type="common">Fruit fly</name>
    <dbReference type="NCBI Taxonomy" id="7260"/>
    <lineage>
        <taxon>Eukaryota</taxon>
        <taxon>Metazoa</taxon>
        <taxon>Ecdysozoa</taxon>
        <taxon>Arthropoda</taxon>
        <taxon>Hexapoda</taxon>
        <taxon>Insecta</taxon>
        <taxon>Pterygota</taxon>
        <taxon>Neoptera</taxon>
        <taxon>Endopterygota</taxon>
        <taxon>Diptera</taxon>
        <taxon>Brachycera</taxon>
        <taxon>Muscomorpha</taxon>
        <taxon>Ephydroidea</taxon>
        <taxon>Drosophilidae</taxon>
        <taxon>Drosophila</taxon>
        <taxon>Sophophora</taxon>
    </lineage>
</organism>
<dbReference type="EMBL" id="CH963920">
    <property type="protein sequence ID" value="KRF98764.1"/>
    <property type="molecule type" value="Genomic_DNA"/>
</dbReference>
<evidence type="ECO:0000313" key="2">
    <source>
        <dbReference type="Proteomes" id="UP000007798"/>
    </source>
</evidence>
<dbReference type="Proteomes" id="UP000007798">
    <property type="component" value="Unassembled WGS sequence"/>
</dbReference>
<sequence>MKSFIEEKTNQKLKLDAIQVKNINHDVPMQQLIRGPGNYDFCNWLYHFYVANDTGRSYDAKEMRHNAPIGLNRNGFRFVINLKRSQSIFVVKEEKSTKILRRNGSVLHAALKANCKMAHPEVYYCYESRYVPLPPDSEVDTESANSESREFDNEIIHEAKPGVIHMDSSSKNLVHEYANNKDKPETLQKDTSCENLVHETEKEECKRTAKIGPILGRRDIFRKQEMEILNLRKQQRECAATLDSIKAVLLEDSYDSDRCLKNIRKIVFNNSETELYDNPE</sequence>
<gene>
    <name evidence="1" type="primary">Dwil\GK26806</name>
    <name evidence="1" type="ORF">Dwil_GK26806</name>
</gene>
<proteinExistence type="predicted"/>
<reference evidence="1 2" key="1">
    <citation type="journal article" date="2007" name="Nature">
        <title>Evolution of genes and genomes on the Drosophila phylogeny.</title>
        <authorList>
            <consortium name="Drosophila 12 Genomes Consortium"/>
            <person name="Clark A.G."/>
            <person name="Eisen M.B."/>
            <person name="Smith D.R."/>
            <person name="Bergman C.M."/>
            <person name="Oliver B."/>
            <person name="Markow T.A."/>
            <person name="Kaufman T.C."/>
            <person name="Kellis M."/>
            <person name="Gelbart W."/>
            <person name="Iyer V.N."/>
            <person name="Pollard D.A."/>
            <person name="Sackton T.B."/>
            <person name="Larracuente A.M."/>
            <person name="Singh N.D."/>
            <person name="Abad J.P."/>
            <person name="Abt D.N."/>
            <person name="Adryan B."/>
            <person name="Aguade M."/>
            <person name="Akashi H."/>
            <person name="Anderson W.W."/>
            <person name="Aquadro C.F."/>
            <person name="Ardell D.H."/>
            <person name="Arguello R."/>
            <person name="Artieri C.G."/>
            <person name="Barbash D.A."/>
            <person name="Barker D."/>
            <person name="Barsanti P."/>
            <person name="Batterham P."/>
            <person name="Batzoglou S."/>
            <person name="Begun D."/>
            <person name="Bhutkar A."/>
            <person name="Blanco E."/>
            <person name="Bosak S.A."/>
            <person name="Bradley R.K."/>
            <person name="Brand A.D."/>
            <person name="Brent M.R."/>
            <person name="Brooks A.N."/>
            <person name="Brown R.H."/>
            <person name="Butlin R.K."/>
            <person name="Caggese C."/>
            <person name="Calvi B.R."/>
            <person name="Bernardo de Carvalho A."/>
            <person name="Caspi A."/>
            <person name="Castrezana S."/>
            <person name="Celniker S.E."/>
            <person name="Chang J.L."/>
            <person name="Chapple C."/>
            <person name="Chatterji S."/>
            <person name="Chinwalla A."/>
            <person name="Civetta A."/>
            <person name="Clifton S.W."/>
            <person name="Comeron J.M."/>
            <person name="Costello J.C."/>
            <person name="Coyne J.A."/>
            <person name="Daub J."/>
            <person name="David R.G."/>
            <person name="Delcher A.L."/>
            <person name="Delehaunty K."/>
            <person name="Do C.B."/>
            <person name="Ebling H."/>
            <person name="Edwards K."/>
            <person name="Eickbush T."/>
            <person name="Evans J.D."/>
            <person name="Filipski A."/>
            <person name="Findeiss S."/>
            <person name="Freyhult E."/>
            <person name="Fulton L."/>
            <person name="Fulton R."/>
            <person name="Garcia A.C."/>
            <person name="Gardiner A."/>
            <person name="Garfield D.A."/>
            <person name="Garvin B.E."/>
            <person name="Gibson G."/>
            <person name="Gilbert D."/>
            <person name="Gnerre S."/>
            <person name="Godfrey J."/>
            <person name="Good R."/>
            <person name="Gotea V."/>
            <person name="Gravely B."/>
            <person name="Greenberg A.J."/>
            <person name="Griffiths-Jones S."/>
            <person name="Gross S."/>
            <person name="Guigo R."/>
            <person name="Gustafson E.A."/>
            <person name="Haerty W."/>
            <person name="Hahn M.W."/>
            <person name="Halligan D.L."/>
            <person name="Halpern A.L."/>
            <person name="Halter G.M."/>
            <person name="Han M.V."/>
            <person name="Heger A."/>
            <person name="Hillier L."/>
            <person name="Hinrichs A.S."/>
            <person name="Holmes I."/>
            <person name="Hoskins R.A."/>
            <person name="Hubisz M.J."/>
            <person name="Hultmark D."/>
            <person name="Huntley M.A."/>
            <person name="Jaffe D.B."/>
            <person name="Jagadeeshan S."/>
            <person name="Jeck W.R."/>
            <person name="Johnson J."/>
            <person name="Jones C.D."/>
            <person name="Jordan W.C."/>
            <person name="Karpen G.H."/>
            <person name="Kataoka E."/>
            <person name="Keightley P.D."/>
            <person name="Kheradpour P."/>
            <person name="Kirkness E.F."/>
            <person name="Koerich L.B."/>
            <person name="Kristiansen K."/>
            <person name="Kudrna D."/>
            <person name="Kulathinal R.J."/>
            <person name="Kumar S."/>
            <person name="Kwok R."/>
            <person name="Lander E."/>
            <person name="Langley C.H."/>
            <person name="Lapoint R."/>
            <person name="Lazzaro B.P."/>
            <person name="Lee S.J."/>
            <person name="Levesque L."/>
            <person name="Li R."/>
            <person name="Lin C.F."/>
            <person name="Lin M.F."/>
            <person name="Lindblad-Toh K."/>
            <person name="Llopart A."/>
            <person name="Long M."/>
            <person name="Low L."/>
            <person name="Lozovsky E."/>
            <person name="Lu J."/>
            <person name="Luo M."/>
            <person name="Machado C.A."/>
            <person name="Makalowski W."/>
            <person name="Marzo M."/>
            <person name="Matsuda M."/>
            <person name="Matzkin L."/>
            <person name="McAllister B."/>
            <person name="McBride C.S."/>
            <person name="McKernan B."/>
            <person name="McKernan K."/>
            <person name="Mendez-Lago M."/>
            <person name="Minx P."/>
            <person name="Mollenhauer M.U."/>
            <person name="Montooth K."/>
            <person name="Mount S.M."/>
            <person name="Mu X."/>
            <person name="Myers E."/>
            <person name="Negre B."/>
            <person name="Newfeld S."/>
            <person name="Nielsen R."/>
            <person name="Noor M.A."/>
            <person name="O'Grady P."/>
            <person name="Pachter L."/>
            <person name="Papaceit M."/>
            <person name="Parisi M.J."/>
            <person name="Parisi M."/>
            <person name="Parts L."/>
            <person name="Pedersen J.S."/>
            <person name="Pesole G."/>
            <person name="Phillippy A.M."/>
            <person name="Ponting C.P."/>
            <person name="Pop M."/>
            <person name="Porcelli D."/>
            <person name="Powell J.R."/>
            <person name="Prohaska S."/>
            <person name="Pruitt K."/>
            <person name="Puig M."/>
            <person name="Quesneville H."/>
            <person name="Ram K.R."/>
            <person name="Rand D."/>
            <person name="Rasmussen M.D."/>
            <person name="Reed L.K."/>
            <person name="Reenan R."/>
            <person name="Reily A."/>
            <person name="Remington K.A."/>
            <person name="Rieger T.T."/>
            <person name="Ritchie M.G."/>
            <person name="Robin C."/>
            <person name="Rogers Y.H."/>
            <person name="Rohde C."/>
            <person name="Rozas J."/>
            <person name="Rubenfield M.J."/>
            <person name="Ruiz A."/>
            <person name="Russo S."/>
            <person name="Salzberg S.L."/>
            <person name="Sanchez-Gracia A."/>
            <person name="Saranga D.J."/>
            <person name="Sato H."/>
            <person name="Schaeffer S.W."/>
            <person name="Schatz M.C."/>
            <person name="Schlenke T."/>
            <person name="Schwartz R."/>
            <person name="Segarra C."/>
            <person name="Singh R.S."/>
            <person name="Sirot L."/>
            <person name="Sirota M."/>
            <person name="Sisneros N.B."/>
            <person name="Smith C.D."/>
            <person name="Smith T.F."/>
            <person name="Spieth J."/>
            <person name="Stage D.E."/>
            <person name="Stark A."/>
            <person name="Stephan W."/>
            <person name="Strausberg R.L."/>
            <person name="Strempel S."/>
            <person name="Sturgill D."/>
            <person name="Sutton G."/>
            <person name="Sutton G.G."/>
            <person name="Tao W."/>
            <person name="Teichmann S."/>
            <person name="Tobari Y.N."/>
            <person name="Tomimura Y."/>
            <person name="Tsolas J.M."/>
            <person name="Valente V.L."/>
            <person name="Venter E."/>
            <person name="Venter J.C."/>
            <person name="Vicario S."/>
            <person name="Vieira F.G."/>
            <person name="Vilella A.J."/>
            <person name="Villasante A."/>
            <person name="Walenz B."/>
            <person name="Wang J."/>
            <person name="Wasserman M."/>
            <person name="Watts T."/>
            <person name="Wilson D."/>
            <person name="Wilson R.K."/>
            <person name="Wing R.A."/>
            <person name="Wolfner M.F."/>
            <person name="Wong A."/>
            <person name="Wong G.K."/>
            <person name="Wu C.I."/>
            <person name="Wu G."/>
            <person name="Yamamoto D."/>
            <person name="Yang H.P."/>
            <person name="Yang S.P."/>
            <person name="Yorke J.A."/>
            <person name="Yoshida K."/>
            <person name="Zdobnov E."/>
            <person name="Zhang P."/>
            <person name="Zhang Y."/>
            <person name="Zimin A.V."/>
            <person name="Baldwin J."/>
            <person name="Abdouelleil A."/>
            <person name="Abdulkadir J."/>
            <person name="Abebe A."/>
            <person name="Abera B."/>
            <person name="Abreu J."/>
            <person name="Acer S.C."/>
            <person name="Aftuck L."/>
            <person name="Alexander A."/>
            <person name="An P."/>
            <person name="Anderson E."/>
            <person name="Anderson S."/>
            <person name="Arachi H."/>
            <person name="Azer M."/>
            <person name="Bachantsang P."/>
            <person name="Barry A."/>
            <person name="Bayul T."/>
            <person name="Berlin A."/>
            <person name="Bessette D."/>
            <person name="Bloom T."/>
            <person name="Blye J."/>
            <person name="Boguslavskiy L."/>
            <person name="Bonnet C."/>
            <person name="Boukhgalter B."/>
            <person name="Bourzgui I."/>
            <person name="Brown A."/>
            <person name="Cahill P."/>
            <person name="Channer S."/>
            <person name="Cheshatsang Y."/>
            <person name="Chuda L."/>
            <person name="Citroen M."/>
            <person name="Collymore A."/>
            <person name="Cooke P."/>
            <person name="Costello M."/>
            <person name="D'Aco K."/>
            <person name="Daza R."/>
            <person name="De Haan G."/>
            <person name="DeGray S."/>
            <person name="DeMaso C."/>
            <person name="Dhargay N."/>
            <person name="Dooley K."/>
            <person name="Dooley E."/>
            <person name="Doricent M."/>
            <person name="Dorje P."/>
            <person name="Dorjee K."/>
            <person name="Dupes A."/>
            <person name="Elong R."/>
            <person name="Falk J."/>
            <person name="Farina A."/>
            <person name="Faro S."/>
            <person name="Ferguson D."/>
            <person name="Fisher S."/>
            <person name="Foley C.D."/>
            <person name="Franke A."/>
            <person name="Friedrich D."/>
            <person name="Gadbois L."/>
            <person name="Gearin G."/>
            <person name="Gearin C.R."/>
            <person name="Giannoukos G."/>
            <person name="Goode T."/>
            <person name="Graham J."/>
            <person name="Grandbois E."/>
            <person name="Grewal S."/>
            <person name="Gyaltsen K."/>
            <person name="Hafez N."/>
            <person name="Hagos B."/>
            <person name="Hall J."/>
            <person name="Henson C."/>
            <person name="Hollinger A."/>
            <person name="Honan T."/>
            <person name="Huard M.D."/>
            <person name="Hughes L."/>
            <person name="Hurhula B."/>
            <person name="Husby M.E."/>
            <person name="Kamat A."/>
            <person name="Kanga B."/>
            <person name="Kashin S."/>
            <person name="Khazanovich D."/>
            <person name="Kisner P."/>
            <person name="Lance K."/>
            <person name="Lara M."/>
            <person name="Lee W."/>
            <person name="Lennon N."/>
            <person name="Letendre F."/>
            <person name="LeVine R."/>
            <person name="Lipovsky A."/>
            <person name="Liu X."/>
            <person name="Liu J."/>
            <person name="Liu S."/>
            <person name="Lokyitsang T."/>
            <person name="Lokyitsang Y."/>
            <person name="Lubonja R."/>
            <person name="Lui A."/>
            <person name="MacDonald P."/>
            <person name="Magnisalis V."/>
            <person name="Maru K."/>
            <person name="Matthews C."/>
            <person name="McCusker W."/>
            <person name="McDonough S."/>
            <person name="Mehta T."/>
            <person name="Meldrim J."/>
            <person name="Meneus L."/>
            <person name="Mihai O."/>
            <person name="Mihalev A."/>
            <person name="Mihova T."/>
            <person name="Mittelman R."/>
            <person name="Mlenga V."/>
            <person name="Montmayeur A."/>
            <person name="Mulrain L."/>
            <person name="Navidi A."/>
            <person name="Naylor J."/>
            <person name="Negash T."/>
            <person name="Nguyen T."/>
            <person name="Nguyen N."/>
            <person name="Nicol R."/>
            <person name="Norbu C."/>
            <person name="Norbu N."/>
            <person name="Novod N."/>
            <person name="O'Neill B."/>
            <person name="Osman S."/>
            <person name="Markiewicz E."/>
            <person name="Oyono O.L."/>
            <person name="Patti C."/>
            <person name="Phunkhang P."/>
            <person name="Pierre F."/>
            <person name="Priest M."/>
            <person name="Raghuraman S."/>
            <person name="Rege F."/>
            <person name="Reyes R."/>
            <person name="Rise C."/>
            <person name="Rogov P."/>
            <person name="Ross K."/>
            <person name="Ryan E."/>
            <person name="Settipalli S."/>
            <person name="Shea T."/>
            <person name="Sherpa N."/>
            <person name="Shi L."/>
            <person name="Shih D."/>
            <person name="Sparrow T."/>
            <person name="Spaulding J."/>
            <person name="Stalker J."/>
            <person name="Stange-Thomann N."/>
            <person name="Stavropoulos S."/>
            <person name="Stone C."/>
            <person name="Strader C."/>
            <person name="Tesfaye S."/>
            <person name="Thomson T."/>
            <person name="Thoulutsang Y."/>
            <person name="Thoulutsang D."/>
            <person name="Topham K."/>
            <person name="Topping I."/>
            <person name="Tsamla T."/>
            <person name="Vassiliev H."/>
            <person name="Vo A."/>
            <person name="Wangchuk T."/>
            <person name="Wangdi T."/>
            <person name="Weiand M."/>
            <person name="Wilkinson J."/>
            <person name="Wilson A."/>
            <person name="Yadav S."/>
            <person name="Young G."/>
            <person name="Yu Q."/>
            <person name="Zembek L."/>
            <person name="Zhong D."/>
            <person name="Zimmer A."/>
            <person name="Zwirko Z."/>
            <person name="Jaffe D.B."/>
            <person name="Alvarez P."/>
            <person name="Brockman W."/>
            <person name="Butler J."/>
            <person name="Chin C."/>
            <person name="Gnerre S."/>
            <person name="Grabherr M."/>
            <person name="Kleber M."/>
            <person name="Mauceli E."/>
            <person name="MacCallum I."/>
        </authorList>
    </citation>
    <scope>NUCLEOTIDE SEQUENCE [LARGE SCALE GENOMIC DNA]</scope>
    <source>
        <strain evidence="2">Tucson 14030-0811.24</strain>
    </source>
</reference>